<dbReference type="PROSITE" id="PS50829">
    <property type="entry name" value="GYF"/>
    <property type="match status" value="1"/>
</dbReference>
<feature type="compositionally biased region" description="Low complexity" evidence="1">
    <location>
        <begin position="395"/>
        <end position="425"/>
    </location>
</feature>
<protein>
    <recommendedName>
        <fullName evidence="2">GYF domain-containing protein</fullName>
    </recommendedName>
</protein>
<accession>A0A8S1ISN4</accession>
<feature type="region of interest" description="Disordered" evidence="1">
    <location>
        <begin position="287"/>
        <end position="306"/>
    </location>
</feature>
<evidence type="ECO:0000256" key="1">
    <source>
        <dbReference type="SAM" id="MobiDB-lite"/>
    </source>
</evidence>
<dbReference type="Gene3D" id="3.30.1490.40">
    <property type="match status" value="1"/>
</dbReference>
<sequence length="602" mass="64154">MAAPAPKLYVPRDEARLLFKRFGRPPVLSPGAEGPAGTRLVIYAKARLHSDTREGFQVDITGTVVQAAAAFLSCLEQLGHGRIEKSAEVWRYIDDSGNMQGPFSHESLESWKKYLSAGRWIEHQPSGVWATLDMVVPILGEDVSALLHNERRQAHGSAGIANDDQCRIANGTGVFVHMAGGEVGCTQVHGSNGNAGDGQRASANGTGVFVHMDGGEVDHTRVHGSSGSAGEERQASVSGNGMIVPAQGREEGQNAPSIHGGRNGDQNGSQSSTEQLDIGTGRWQNFRQAAQAAQAETASRGDDDAYVPQEIRFGRGSDARVGLQSQYYCQFGDASDYFVNHGRPCGWIGQGSGSGPGQHNQYGNGYDQHSNGYVQQRQGQKSQRPGDAQQKRQGGRSAAQASQRQGARAPRGAASAPSSSTASGSAVGGSTGVSQQQGHANTDTLRAALLWLRDLVKTQPPVHLGATKIMLYVMGQSKVIVERAEACAHELASMTKRADLLKRLSREVGNIADKLEEAGRAQGGRASKEVAKQLIGLVTVLVTTFAVDAQKFSYRATSSGELAEDFREYLSNMGRNGNLQRTAEELQGYRTRLLAMATMGTG</sequence>
<comment type="caution">
    <text evidence="3">The sequence shown here is derived from an EMBL/GenBank/DDBJ whole genome shotgun (WGS) entry which is preliminary data.</text>
</comment>
<name>A0A8S1ISN4_9CHLO</name>
<gene>
    <name evidence="3" type="ORF">OSTQU699_LOCUS3280</name>
</gene>
<dbReference type="AlphaFoldDB" id="A0A8S1ISN4"/>
<reference evidence="3" key="1">
    <citation type="submission" date="2020-12" db="EMBL/GenBank/DDBJ databases">
        <authorList>
            <person name="Iha C."/>
        </authorList>
    </citation>
    <scope>NUCLEOTIDE SEQUENCE</scope>
</reference>
<dbReference type="InterPro" id="IPR003169">
    <property type="entry name" value="GYF"/>
</dbReference>
<evidence type="ECO:0000313" key="3">
    <source>
        <dbReference type="EMBL" id="CAD7697919.1"/>
    </source>
</evidence>
<evidence type="ECO:0000313" key="4">
    <source>
        <dbReference type="Proteomes" id="UP000708148"/>
    </source>
</evidence>
<dbReference type="Proteomes" id="UP000708148">
    <property type="component" value="Unassembled WGS sequence"/>
</dbReference>
<dbReference type="SUPFAM" id="SSF55277">
    <property type="entry name" value="GYF domain"/>
    <property type="match status" value="1"/>
</dbReference>
<feature type="compositionally biased region" description="Polar residues" evidence="1">
    <location>
        <begin position="264"/>
        <end position="275"/>
    </location>
</feature>
<feature type="compositionally biased region" description="Polar residues" evidence="1">
    <location>
        <begin position="359"/>
        <end position="383"/>
    </location>
</feature>
<feature type="domain" description="GYF" evidence="2">
    <location>
        <begin position="87"/>
        <end position="133"/>
    </location>
</feature>
<dbReference type="OrthoDB" id="515548at2759"/>
<organism evidence="3 4">
    <name type="scientific">Ostreobium quekettii</name>
    <dbReference type="NCBI Taxonomy" id="121088"/>
    <lineage>
        <taxon>Eukaryota</taxon>
        <taxon>Viridiplantae</taxon>
        <taxon>Chlorophyta</taxon>
        <taxon>core chlorophytes</taxon>
        <taxon>Ulvophyceae</taxon>
        <taxon>TCBD clade</taxon>
        <taxon>Bryopsidales</taxon>
        <taxon>Ostreobineae</taxon>
        <taxon>Ostreobiaceae</taxon>
        <taxon>Ostreobium</taxon>
    </lineage>
</organism>
<feature type="region of interest" description="Disordered" evidence="1">
    <location>
        <begin position="350"/>
        <end position="439"/>
    </location>
</feature>
<dbReference type="InterPro" id="IPR035445">
    <property type="entry name" value="GYF-like_dom_sf"/>
</dbReference>
<evidence type="ECO:0000259" key="2">
    <source>
        <dbReference type="PROSITE" id="PS50829"/>
    </source>
</evidence>
<proteinExistence type="predicted"/>
<keyword evidence="4" id="KW-1185">Reference proteome</keyword>
<feature type="region of interest" description="Disordered" evidence="1">
    <location>
        <begin position="217"/>
        <end position="275"/>
    </location>
</feature>
<dbReference type="EMBL" id="CAJHUC010000730">
    <property type="protein sequence ID" value="CAD7697919.1"/>
    <property type="molecule type" value="Genomic_DNA"/>
</dbReference>